<gene>
    <name evidence="2" type="ORF">NLI96_g7134</name>
</gene>
<comment type="caution">
    <text evidence="2">The sequence shown here is derived from an EMBL/GenBank/DDBJ whole genome shotgun (WGS) entry which is preliminary data.</text>
</comment>
<dbReference type="Proteomes" id="UP001212997">
    <property type="component" value="Unassembled WGS sequence"/>
</dbReference>
<name>A0AAD5UZQ9_9APHY</name>
<feature type="compositionally biased region" description="Basic and acidic residues" evidence="1">
    <location>
        <begin position="8"/>
        <end position="20"/>
    </location>
</feature>
<dbReference type="AlphaFoldDB" id="A0AAD5UZQ9"/>
<evidence type="ECO:0000313" key="3">
    <source>
        <dbReference type="Proteomes" id="UP001212997"/>
    </source>
</evidence>
<sequence>MHPTPSSSRKEVDKHEHSCGKAEAGSQDTESSLEPVTEGVLTDFDSLPKNGAMTAWISPYDASIQSATVREKLRASAWGVARGTDTQNKSEGKHVENSGDELQITTLPGRNQGNVPRIGFDAMDELMASLPRDIVAYLAKYKTKNGFMPPVVNVKRQVSALKDARMASPGVMPRGTHDLHIHFSPAYAPDADGVAKGLIPRPTIMVEMQGDGAHISIHPPDDDQPTYSARQECGCHHSNNCKARFPRQPAE</sequence>
<dbReference type="EMBL" id="JANAWD010000283">
    <property type="protein sequence ID" value="KAJ3482223.1"/>
    <property type="molecule type" value="Genomic_DNA"/>
</dbReference>
<reference evidence="2" key="1">
    <citation type="submission" date="2022-07" db="EMBL/GenBank/DDBJ databases">
        <title>Genome Sequence of Physisporinus lineatus.</title>
        <authorList>
            <person name="Buettner E."/>
        </authorList>
    </citation>
    <scope>NUCLEOTIDE SEQUENCE</scope>
    <source>
        <strain evidence="2">VT162</strain>
    </source>
</reference>
<proteinExistence type="predicted"/>
<keyword evidence="3" id="KW-1185">Reference proteome</keyword>
<evidence type="ECO:0000256" key="1">
    <source>
        <dbReference type="SAM" id="MobiDB-lite"/>
    </source>
</evidence>
<protein>
    <submittedName>
        <fullName evidence="2">Uncharacterized protein</fullName>
    </submittedName>
</protein>
<evidence type="ECO:0000313" key="2">
    <source>
        <dbReference type="EMBL" id="KAJ3482223.1"/>
    </source>
</evidence>
<organism evidence="2 3">
    <name type="scientific">Meripilus lineatus</name>
    <dbReference type="NCBI Taxonomy" id="2056292"/>
    <lineage>
        <taxon>Eukaryota</taxon>
        <taxon>Fungi</taxon>
        <taxon>Dikarya</taxon>
        <taxon>Basidiomycota</taxon>
        <taxon>Agaricomycotina</taxon>
        <taxon>Agaricomycetes</taxon>
        <taxon>Polyporales</taxon>
        <taxon>Meripilaceae</taxon>
        <taxon>Meripilus</taxon>
    </lineage>
</organism>
<accession>A0AAD5UZQ9</accession>
<feature type="region of interest" description="Disordered" evidence="1">
    <location>
        <begin position="1"/>
        <end position="36"/>
    </location>
</feature>